<dbReference type="GO" id="GO:0005777">
    <property type="term" value="C:peroxisome"/>
    <property type="evidence" value="ECO:0007669"/>
    <property type="project" value="TreeGrafter"/>
</dbReference>
<feature type="domain" description="Thioester reductase (TE)" evidence="11">
    <location>
        <begin position="38"/>
        <end position="306"/>
    </location>
</feature>
<evidence type="ECO:0000256" key="9">
    <source>
        <dbReference type="RuleBase" id="RU363097"/>
    </source>
</evidence>
<dbReference type="InterPro" id="IPR036291">
    <property type="entry name" value="NAD(P)-bd_dom_sf"/>
</dbReference>
<dbReference type="EnsemblMetazoa" id="Aqu2.1.37621_001">
    <property type="protein sequence ID" value="Aqu2.1.37621_001"/>
    <property type="gene ID" value="Aqu2.1.37621"/>
</dbReference>
<keyword evidence="7 9" id="KW-0472">Membrane</keyword>
<evidence type="ECO:0000313" key="13">
    <source>
        <dbReference type="Proteomes" id="UP000007879"/>
    </source>
</evidence>
<comment type="subcellular location">
    <subcellularLocation>
        <location evidence="1">Membrane</location>
        <topology evidence="1">Multi-pass membrane protein</topology>
    </subcellularLocation>
</comment>
<keyword evidence="3 9" id="KW-0444">Lipid biosynthesis</keyword>
<dbReference type="InParanoid" id="A0A1X7VC71"/>
<feature type="domain" description="Fatty acyl-CoA reductase C-terminal" evidence="10">
    <location>
        <begin position="378"/>
        <end position="470"/>
    </location>
</feature>
<dbReference type="GO" id="GO:0035336">
    <property type="term" value="P:long-chain fatty-acyl-CoA metabolic process"/>
    <property type="evidence" value="ECO:0007669"/>
    <property type="project" value="TreeGrafter"/>
</dbReference>
<dbReference type="GO" id="GO:0016020">
    <property type="term" value="C:membrane"/>
    <property type="evidence" value="ECO:0007669"/>
    <property type="project" value="UniProtKB-SubCell"/>
</dbReference>
<comment type="function">
    <text evidence="9">Catalyzes the reduction of fatty acyl-CoA to fatty alcohols.</text>
</comment>
<dbReference type="FunFam" id="3.40.50.720:FF:000143">
    <property type="entry name" value="Fatty acyl-CoA reductase"/>
    <property type="match status" value="1"/>
</dbReference>
<reference evidence="12" key="2">
    <citation type="submission" date="2017-05" db="UniProtKB">
        <authorList>
            <consortium name="EnsemblMetazoa"/>
        </authorList>
    </citation>
    <scope>IDENTIFICATION</scope>
</reference>
<dbReference type="SUPFAM" id="SSF51735">
    <property type="entry name" value="NAD(P)-binding Rossmann-fold domains"/>
    <property type="match status" value="1"/>
</dbReference>
<dbReference type="PANTHER" id="PTHR11011">
    <property type="entry name" value="MALE STERILITY PROTEIN 2-RELATED"/>
    <property type="match status" value="1"/>
</dbReference>
<keyword evidence="9" id="KW-0521">NADP</keyword>
<dbReference type="OMA" id="AMAKHSR"/>
<dbReference type="InterPro" id="IPR026055">
    <property type="entry name" value="FAR"/>
</dbReference>
<dbReference type="EnsemblMetazoa" id="XM_003384897.3">
    <property type="protein sequence ID" value="XP_003384945.3"/>
    <property type="gene ID" value="LOC100637578"/>
</dbReference>
<dbReference type="EC" id="1.2.1.84" evidence="9"/>
<evidence type="ECO:0000256" key="1">
    <source>
        <dbReference type="ARBA" id="ARBA00004141"/>
    </source>
</evidence>
<keyword evidence="13" id="KW-1185">Reference proteome</keyword>
<evidence type="ECO:0000256" key="2">
    <source>
        <dbReference type="ARBA" id="ARBA00005928"/>
    </source>
</evidence>
<keyword evidence="6 9" id="KW-0443">Lipid metabolism</keyword>
<dbReference type="Proteomes" id="UP000007879">
    <property type="component" value="Unassembled WGS sequence"/>
</dbReference>
<evidence type="ECO:0000313" key="12">
    <source>
        <dbReference type="EnsemblMetazoa" id="Aqu2.1.37621_001"/>
    </source>
</evidence>
<comment type="catalytic activity">
    <reaction evidence="8 9">
        <text>a long-chain fatty acyl-CoA + 2 NADPH + 2 H(+) = a long-chain primary fatty alcohol + 2 NADP(+) + CoA</text>
        <dbReference type="Rhea" id="RHEA:52716"/>
        <dbReference type="ChEBI" id="CHEBI:15378"/>
        <dbReference type="ChEBI" id="CHEBI:57287"/>
        <dbReference type="ChEBI" id="CHEBI:57783"/>
        <dbReference type="ChEBI" id="CHEBI:58349"/>
        <dbReference type="ChEBI" id="CHEBI:77396"/>
        <dbReference type="ChEBI" id="CHEBI:83139"/>
        <dbReference type="EC" id="1.2.1.84"/>
    </reaction>
</comment>
<feature type="transmembrane region" description="Helical" evidence="9">
    <location>
        <begin position="490"/>
        <end position="508"/>
    </location>
</feature>
<evidence type="ECO:0000256" key="3">
    <source>
        <dbReference type="ARBA" id="ARBA00022516"/>
    </source>
</evidence>
<dbReference type="Gene3D" id="3.40.50.720">
    <property type="entry name" value="NAD(P)-binding Rossmann-like Domain"/>
    <property type="match status" value="1"/>
</dbReference>
<dbReference type="OrthoDB" id="429813at2759"/>
<dbReference type="GO" id="GO:0080019">
    <property type="term" value="F:alcohol-forming very long-chain fatty acyl-CoA reductase activity"/>
    <property type="evidence" value="ECO:0007669"/>
    <property type="project" value="InterPro"/>
</dbReference>
<dbReference type="PANTHER" id="PTHR11011:SF45">
    <property type="entry name" value="FATTY ACYL-COA REDUCTASE CG8306-RELATED"/>
    <property type="match status" value="1"/>
</dbReference>
<accession>A0A1X7VC71</accession>
<dbReference type="KEGG" id="aqu:100637578"/>
<feature type="transmembrane region" description="Helical" evidence="9">
    <location>
        <begin position="371"/>
        <end position="393"/>
    </location>
</feature>
<evidence type="ECO:0000256" key="7">
    <source>
        <dbReference type="ARBA" id="ARBA00023136"/>
    </source>
</evidence>
<dbReference type="FunCoup" id="A0A1X7VC71">
    <property type="interactions" value="339"/>
</dbReference>
<dbReference type="Pfam" id="PF07993">
    <property type="entry name" value="NAD_binding_4"/>
    <property type="match status" value="1"/>
</dbReference>
<name>A0A1X7VC71_AMPQE</name>
<evidence type="ECO:0000256" key="8">
    <source>
        <dbReference type="ARBA" id="ARBA00052530"/>
    </source>
</evidence>
<gene>
    <name evidence="12" type="primary">100637578</name>
</gene>
<dbReference type="Pfam" id="PF03015">
    <property type="entry name" value="Sterile"/>
    <property type="match status" value="1"/>
</dbReference>
<keyword evidence="9" id="KW-0560">Oxidoreductase</keyword>
<dbReference type="GO" id="GO:0102965">
    <property type="term" value="F:alcohol-forming long-chain fatty acyl-CoA reductase activity"/>
    <property type="evidence" value="ECO:0007669"/>
    <property type="project" value="UniProtKB-EC"/>
</dbReference>
<dbReference type="AlphaFoldDB" id="A0A1X7VC71"/>
<dbReference type="InterPro" id="IPR033640">
    <property type="entry name" value="FAR_C"/>
</dbReference>
<dbReference type="STRING" id="400682.A0A1X7VC71"/>
<protein>
    <recommendedName>
        <fullName evidence="9">Fatty acyl-CoA reductase</fullName>
        <ecNumber evidence="9">1.2.1.84</ecNumber>
    </recommendedName>
</protein>
<evidence type="ECO:0000256" key="5">
    <source>
        <dbReference type="ARBA" id="ARBA00022989"/>
    </source>
</evidence>
<proteinExistence type="inferred from homology"/>
<comment type="similarity">
    <text evidence="2 9">Belongs to the fatty acyl-CoA reductase family.</text>
</comment>
<evidence type="ECO:0000259" key="10">
    <source>
        <dbReference type="Pfam" id="PF03015"/>
    </source>
</evidence>
<keyword evidence="4 9" id="KW-0812">Transmembrane</keyword>
<dbReference type="eggNOG" id="KOG1221">
    <property type="taxonomic scope" value="Eukaryota"/>
</dbReference>
<dbReference type="CDD" id="cd05236">
    <property type="entry name" value="FAR-N_SDR_e"/>
    <property type="match status" value="1"/>
</dbReference>
<sequence length="538" mass="61874">MADTQEPLSSSIEPVPTSSPPLWPTIPEFYAGKSIFMTGATGFMGKCLLEKILRDLPEVEQVYILIRPKKEKSIQERVEDLSKLKLYEKVLSDRPDIWKKVVPLSGDIGSPQLGLSEDDVERISDNVSIVFHLAATVQFNAPLQEAIQYNASGVRKVIELCKKIKKLESFVHVSTAYAFCQLTQIDEKVYQNEVHYKKVLNLLDWFKDDMWNMVTPSLLEGRPNTYTYSKSLGEQIIVEEAHDLPVAILRPSIIGAAVKDPLPGWIDCFHGPGGLFVATGKGLLRVLRADINGKADIVPVDFVNNMLLSVGWATAMNKSKDIKVYHSNTGTQNPITWIQLYPLVIKSYYDNPFDWIFHRPKIYLCRPAFSWPLWHLFLHSIPAYVMDFIFTLLGKKAILVRIYSKLKKAVEQLDYFTQHSWEWSNANGNHLKTLMSEDDQRMFNFDPMTIKWPSYVALFCMGTKKYLLKDDPNNLSRARKQIQRLRNIRYMFNFLMFLLATRLVYIRSRIAREVWSSFLGMCLLLLRKLGFPALQLSM</sequence>
<dbReference type="CDD" id="cd09071">
    <property type="entry name" value="FAR_C"/>
    <property type="match status" value="1"/>
</dbReference>
<keyword evidence="5 9" id="KW-1133">Transmembrane helix</keyword>
<dbReference type="InterPro" id="IPR013120">
    <property type="entry name" value="FAR_NAD-bd"/>
</dbReference>
<evidence type="ECO:0000256" key="4">
    <source>
        <dbReference type="ARBA" id="ARBA00022692"/>
    </source>
</evidence>
<evidence type="ECO:0000256" key="6">
    <source>
        <dbReference type="ARBA" id="ARBA00023098"/>
    </source>
</evidence>
<evidence type="ECO:0000259" key="11">
    <source>
        <dbReference type="Pfam" id="PF07993"/>
    </source>
</evidence>
<reference evidence="13" key="1">
    <citation type="journal article" date="2010" name="Nature">
        <title>The Amphimedon queenslandica genome and the evolution of animal complexity.</title>
        <authorList>
            <person name="Srivastava M."/>
            <person name="Simakov O."/>
            <person name="Chapman J."/>
            <person name="Fahey B."/>
            <person name="Gauthier M.E."/>
            <person name="Mitros T."/>
            <person name="Richards G.S."/>
            <person name="Conaco C."/>
            <person name="Dacre M."/>
            <person name="Hellsten U."/>
            <person name="Larroux C."/>
            <person name="Putnam N.H."/>
            <person name="Stanke M."/>
            <person name="Adamska M."/>
            <person name="Darling A."/>
            <person name="Degnan S.M."/>
            <person name="Oakley T.H."/>
            <person name="Plachetzki D.C."/>
            <person name="Zhai Y."/>
            <person name="Adamski M."/>
            <person name="Calcino A."/>
            <person name="Cummins S.F."/>
            <person name="Goodstein D.M."/>
            <person name="Harris C."/>
            <person name="Jackson D.J."/>
            <person name="Leys S.P."/>
            <person name="Shu S."/>
            <person name="Woodcroft B.J."/>
            <person name="Vervoort M."/>
            <person name="Kosik K.S."/>
            <person name="Manning G."/>
            <person name="Degnan B.M."/>
            <person name="Rokhsar D.S."/>
        </authorList>
    </citation>
    <scope>NUCLEOTIDE SEQUENCE [LARGE SCALE GENOMIC DNA]</scope>
</reference>
<organism evidence="12">
    <name type="scientific">Amphimedon queenslandica</name>
    <name type="common">Sponge</name>
    <dbReference type="NCBI Taxonomy" id="400682"/>
    <lineage>
        <taxon>Eukaryota</taxon>
        <taxon>Metazoa</taxon>
        <taxon>Porifera</taxon>
        <taxon>Demospongiae</taxon>
        <taxon>Heteroscleromorpha</taxon>
        <taxon>Haplosclerida</taxon>
        <taxon>Niphatidae</taxon>
        <taxon>Amphimedon</taxon>
    </lineage>
</organism>